<evidence type="ECO:0000313" key="1">
    <source>
        <dbReference type="EMBL" id="AMA65187.1"/>
    </source>
</evidence>
<keyword evidence="1" id="KW-0808">Transferase</keyword>
<dbReference type="OrthoDB" id="5297568at2"/>
<dbReference type="PANTHER" id="PTHR38767">
    <property type="entry name" value="DNA POLYMERASE III SUBUNIT CHI"/>
    <property type="match status" value="1"/>
</dbReference>
<organism evidence="1 2">
    <name type="scientific">Candidatus Arsenophonus lipoptenae</name>
    <dbReference type="NCBI Taxonomy" id="634113"/>
    <lineage>
        <taxon>Bacteria</taxon>
        <taxon>Pseudomonadati</taxon>
        <taxon>Pseudomonadota</taxon>
        <taxon>Gammaproteobacteria</taxon>
        <taxon>Enterobacterales</taxon>
        <taxon>Morganellaceae</taxon>
        <taxon>Arsenophonus</taxon>
    </lineage>
</organism>
<protein>
    <submittedName>
        <fullName evidence="1">DNA polymerase III subunit chi</fullName>
        <ecNumber evidence="1">2.7.7.7</ecNumber>
    </submittedName>
</protein>
<dbReference type="InterPro" id="IPR036768">
    <property type="entry name" value="PolIII_chi_sf"/>
</dbReference>
<sequence length="153" mass="17947">MKKVTFYLISNLSLQKKLEIHELLACQLACKLWRINKRILIACENKSQAEKLDKMLWEINPDQFIPHNLTGEGPIYGAPIELCWPTKSSNHMRDILINLQSTFIQFSTVFNEILDFVPIDEHLKQLARERYKIYRNMGYDLIIAKQPVKSIDN</sequence>
<dbReference type="RefSeq" id="WP_066284030.1">
    <property type="nucleotide sequence ID" value="NZ_CP013920.1"/>
</dbReference>
<reference evidence="1 2" key="1">
    <citation type="submission" date="2016-01" db="EMBL/GenBank/DDBJ databases">
        <title>Genome sequence of Ca. Arsenophonus lipopteni, the exclusive symbiont of a blood sucking fly Lipoptena cervi (Diptera: Hippoboscidae).</title>
        <authorList>
            <person name="Novakova E."/>
            <person name="Hypsa V."/>
            <person name="Nguyen P."/>
            <person name="Husnik F."/>
            <person name="Darby A.C."/>
        </authorList>
    </citation>
    <scope>NUCLEOTIDE SEQUENCE [LARGE SCALE GENOMIC DNA]</scope>
    <source>
        <strain evidence="1 2">CB</strain>
    </source>
</reference>
<dbReference type="STRING" id="634113.AUT07_00636"/>
<dbReference type="GO" id="GO:0032298">
    <property type="term" value="P:positive regulation of DNA-templated DNA replication initiation"/>
    <property type="evidence" value="ECO:0007669"/>
    <property type="project" value="TreeGrafter"/>
</dbReference>
<dbReference type="EMBL" id="CP013920">
    <property type="protein sequence ID" value="AMA65187.1"/>
    <property type="molecule type" value="Genomic_DNA"/>
</dbReference>
<keyword evidence="2" id="KW-1185">Reference proteome</keyword>
<dbReference type="InterPro" id="IPR007459">
    <property type="entry name" value="DNA_pol3_chi"/>
</dbReference>
<dbReference type="SUPFAM" id="SSF102400">
    <property type="entry name" value="DNA polymerase III chi subunit"/>
    <property type="match status" value="1"/>
</dbReference>
<evidence type="ECO:0000313" key="2">
    <source>
        <dbReference type="Proteomes" id="UP000069926"/>
    </source>
</evidence>
<dbReference type="KEGG" id="asy:AUT07_00636"/>
<dbReference type="EC" id="2.7.7.7" evidence="1"/>
<dbReference type="Proteomes" id="UP000069926">
    <property type="component" value="Chromosome"/>
</dbReference>
<dbReference type="PANTHER" id="PTHR38767:SF1">
    <property type="entry name" value="DNA POLYMERASE III SUBUNIT CHI"/>
    <property type="match status" value="1"/>
</dbReference>
<dbReference type="AlphaFoldDB" id="A0A0X8CYG4"/>
<accession>A0A0X8CYG4</accession>
<dbReference type="Gene3D" id="3.40.50.10110">
    <property type="entry name" value="DNA polymerase III subunit chi"/>
    <property type="match status" value="1"/>
</dbReference>
<dbReference type="GO" id="GO:0003887">
    <property type="term" value="F:DNA-directed DNA polymerase activity"/>
    <property type="evidence" value="ECO:0007669"/>
    <property type="project" value="UniProtKB-EC"/>
</dbReference>
<keyword evidence="1" id="KW-0548">Nucleotidyltransferase</keyword>
<gene>
    <name evidence="1" type="primary">holC</name>
    <name evidence="1" type="ORF">AUT07_00636</name>
</gene>
<proteinExistence type="predicted"/>
<dbReference type="PATRIC" id="fig|634113.3.peg.600"/>
<dbReference type="GO" id="GO:0006260">
    <property type="term" value="P:DNA replication"/>
    <property type="evidence" value="ECO:0007669"/>
    <property type="project" value="InterPro"/>
</dbReference>
<dbReference type="GO" id="GO:0003677">
    <property type="term" value="F:DNA binding"/>
    <property type="evidence" value="ECO:0007669"/>
    <property type="project" value="InterPro"/>
</dbReference>
<dbReference type="Pfam" id="PF04364">
    <property type="entry name" value="DNA_pol3_chi"/>
    <property type="match status" value="1"/>
</dbReference>
<name>A0A0X8CYG4_9GAMM</name>